<dbReference type="AlphaFoldDB" id="A0A9W8HQF2"/>
<dbReference type="PROSITE" id="PS00497">
    <property type="entry name" value="TYROSINASE_1"/>
    <property type="match status" value="1"/>
</dbReference>
<feature type="chain" id="PRO_5040750379" description="Tyrosinase copper-binding domain-containing protein" evidence="3">
    <location>
        <begin position="19"/>
        <end position="426"/>
    </location>
</feature>
<feature type="domain" description="Tyrosinase copper-binding" evidence="4">
    <location>
        <begin position="72"/>
        <end position="89"/>
    </location>
</feature>
<keyword evidence="2" id="KW-0186">Copper</keyword>
<accession>A0A9W8HQF2</accession>
<dbReference type="InterPro" id="IPR002227">
    <property type="entry name" value="Tyrosinase_Cu-bd"/>
</dbReference>
<sequence length="426" mass="47569">MRSFAAIALLLAIPATIAQNPGKCSGMHVRRSAHDLSPDDWRRIEHVISQMRRDGHFDRFARAHQALFNFVHGSTTFFPFHRRFVQEFEDIGRKIDPDFAIPYWDTTLDYDDPASSPVLRDGTLGGNGQGPDRCLPNGVQGGWELGFPERHCLRRDFNNGDSMEPWVPAEVISSYIQSDDNLSLFREHIEYGIHGAVHLGLGGDASTRYAPNDLFFFMHHANIDRLWWLWQNNQHDPLDYNGPGTDGEASLHDTIPQNDDVDFGGDQAGAVMVLGYGPVCYTYDSAPDAPSEYPGSNSGDSNDPNRAIHNNTMSHISAFSGSSNTHGLDLEIARIRLAMNSDLSLKNYFPGIAALDSSRIITPVMPAYQQGSKCKGRPAKKLVHPAPMTNMWINMHGFDPERVGQMYDEACNLIDRLNNSTYVSPY</sequence>
<evidence type="ECO:0000256" key="1">
    <source>
        <dbReference type="ARBA" id="ARBA00022723"/>
    </source>
</evidence>
<evidence type="ECO:0000313" key="5">
    <source>
        <dbReference type="EMBL" id="KAJ2797643.1"/>
    </source>
</evidence>
<dbReference type="GO" id="GO:0016491">
    <property type="term" value="F:oxidoreductase activity"/>
    <property type="evidence" value="ECO:0007669"/>
    <property type="project" value="InterPro"/>
</dbReference>
<organism evidence="5 6">
    <name type="scientific">Coemansia guatemalensis</name>
    <dbReference type="NCBI Taxonomy" id="2761395"/>
    <lineage>
        <taxon>Eukaryota</taxon>
        <taxon>Fungi</taxon>
        <taxon>Fungi incertae sedis</taxon>
        <taxon>Zoopagomycota</taxon>
        <taxon>Kickxellomycotina</taxon>
        <taxon>Kickxellomycetes</taxon>
        <taxon>Kickxellales</taxon>
        <taxon>Kickxellaceae</taxon>
        <taxon>Coemansia</taxon>
    </lineage>
</organism>
<evidence type="ECO:0000259" key="4">
    <source>
        <dbReference type="PROSITE" id="PS00497"/>
    </source>
</evidence>
<protein>
    <recommendedName>
        <fullName evidence="4">Tyrosinase copper-binding domain-containing protein</fullName>
    </recommendedName>
</protein>
<name>A0A9W8HQF2_9FUNG</name>
<proteinExistence type="predicted"/>
<evidence type="ECO:0000256" key="2">
    <source>
        <dbReference type="ARBA" id="ARBA00023008"/>
    </source>
</evidence>
<dbReference type="Proteomes" id="UP001140094">
    <property type="component" value="Unassembled WGS sequence"/>
</dbReference>
<keyword evidence="3" id="KW-0732">Signal</keyword>
<dbReference type="PANTHER" id="PTHR11474">
    <property type="entry name" value="TYROSINASE FAMILY MEMBER"/>
    <property type="match status" value="1"/>
</dbReference>
<dbReference type="GO" id="GO:0046872">
    <property type="term" value="F:metal ion binding"/>
    <property type="evidence" value="ECO:0007669"/>
    <property type="project" value="UniProtKB-KW"/>
</dbReference>
<dbReference type="InterPro" id="IPR008922">
    <property type="entry name" value="Di-copper_centre_dom_sf"/>
</dbReference>
<dbReference type="EMBL" id="JANBUO010001582">
    <property type="protein sequence ID" value="KAJ2797643.1"/>
    <property type="molecule type" value="Genomic_DNA"/>
</dbReference>
<evidence type="ECO:0000313" key="6">
    <source>
        <dbReference type="Proteomes" id="UP001140094"/>
    </source>
</evidence>
<dbReference type="SUPFAM" id="SSF48056">
    <property type="entry name" value="Di-copper centre-containing domain"/>
    <property type="match status" value="1"/>
</dbReference>
<dbReference type="Gene3D" id="1.10.1280.10">
    <property type="entry name" value="Di-copper center containing domain from catechol oxidase"/>
    <property type="match status" value="1"/>
</dbReference>
<comment type="caution">
    <text evidence="5">The sequence shown here is derived from an EMBL/GenBank/DDBJ whole genome shotgun (WGS) entry which is preliminary data.</text>
</comment>
<evidence type="ECO:0000256" key="3">
    <source>
        <dbReference type="SAM" id="SignalP"/>
    </source>
</evidence>
<feature type="signal peptide" evidence="3">
    <location>
        <begin position="1"/>
        <end position="18"/>
    </location>
</feature>
<keyword evidence="1" id="KW-0479">Metal-binding</keyword>
<keyword evidence="6" id="KW-1185">Reference proteome</keyword>
<dbReference type="PRINTS" id="PR00092">
    <property type="entry name" value="TYROSINASE"/>
</dbReference>
<dbReference type="PANTHER" id="PTHR11474:SF126">
    <property type="entry name" value="TYROSINASE-LIKE PROTEIN TYR-1-RELATED"/>
    <property type="match status" value="1"/>
</dbReference>
<gene>
    <name evidence="5" type="ORF">H4R20_005110</name>
</gene>
<dbReference type="OrthoDB" id="6132182at2759"/>
<reference evidence="5" key="1">
    <citation type="submission" date="2022-07" db="EMBL/GenBank/DDBJ databases">
        <title>Phylogenomic reconstructions and comparative analyses of Kickxellomycotina fungi.</title>
        <authorList>
            <person name="Reynolds N.K."/>
            <person name="Stajich J.E."/>
            <person name="Barry K."/>
            <person name="Grigoriev I.V."/>
            <person name="Crous P."/>
            <person name="Smith M.E."/>
        </authorList>
    </citation>
    <scope>NUCLEOTIDE SEQUENCE</scope>
    <source>
        <strain evidence="5">NRRL 1565</strain>
    </source>
</reference>
<dbReference type="InterPro" id="IPR050316">
    <property type="entry name" value="Tyrosinase/Hemocyanin"/>
</dbReference>
<dbReference type="Pfam" id="PF00264">
    <property type="entry name" value="Tyrosinase"/>
    <property type="match status" value="1"/>
</dbReference>